<dbReference type="OrthoDB" id="3351939at2759"/>
<name>A0A8H5EZF9_9AGAR</name>
<evidence type="ECO:0000259" key="1">
    <source>
        <dbReference type="Pfam" id="PF12937"/>
    </source>
</evidence>
<comment type="caution">
    <text evidence="2">The sequence shown here is derived from an EMBL/GenBank/DDBJ whole genome shotgun (WGS) entry which is preliminary data.</text>
</comment>
<dbReference type="EMBL" id="JAACJJ010000031">
    <property type="protein sequence ID" value="KAF5317937.1"/>
    <property type="molecule type" value="Genomic_DNA"/>
</dbReference>
<gene>
    <name evidence="2" type="ORF">D9619_012174</name>
</gene>
<dbReference type="AlphaFoldDB" id="A0A8H5EZF9"/>
<dbReference type="InterPro" id="IPR001810">
    <property type="entry name" value="F-box_dom"/>
</dbReference>
<proteinExistence type="predicted"/>
<accession>A0A8H5EZF9</accession>
<dbReference type="Pfam" id="PF12937">
    <property type="entry name" value="F-box-like"/>
    <property type="match status" value="1"/>
</dbReference>
<keyword evidence="3" id="KW-1185">Reference proteome</keyword>
<dbReference type="InterPro" id="IPR036047">
    <property type="entry name" value="F-box-like_dom_sf"/>
</dbReference>
<reference evidence="2 3" key="1">
    <citation type="journal article" date="2020" name="ISME J.">
        <title>Uncovering the hidden diversity of litter-decomposition mechanisms in mushroom-forming fungi.</title>
        <authorList>
            <person name="Floudas D."/>
            <person name="Bentzer J."/>
            <person name="Ahren D."/>
            <person name="Johansson T."/>
            <person name="Persson P."/>
            <person name="Tunlid A."/>
        </authorList>
    </citation>
    <scope>NUCLEOTIDE SEQUENCE [LARGE SCALE GENOMIC DNA]</scope>
    <source>
        <strain evidence="2 3">CBS 101986</strain>
    </source>
</reference>
<dbReference type="SUPFAM" id="SSF81383">
    <property type="entry name" value="F-box domain"/>
    <property type="match status" value="1"/>
</dbReference>
<evidence type="ECO:0000313" key="2">
    <source>
        <dbReference type="EMBL" id="KAF5317937.1"/>
    </source>
</evidence>
<organism evidence="2 3">
    <name type="scientific">Psilocybe cf. subviscida</name>
    <dbReference type="NCBI Taxonomy" id="2480587"/>
    <lineage>
        <taxon>Eukaryota</taxon>
        <taxon>Fungi</taxon>
        <taxon>Dikarya</taxon>
        <taxon>Basidiomycota</taxon>
        <taxon>Agaricomycotina</taxon>
        <taxon>Agaricomycetes</taxon>
        <taxon>Agaricomycetidae</taxon>
        <taxon>Agaricales</taxon>
        <taxon>Agaricineae</taxon>
        <taxon>Strophariaceae</taxon>
        <taxon>Psilocybe</taxon>
    </lineage>
</organism>
<dbReference type="Gene3D" id="1.20.1280.50">
    <property type="match status" value="1"/>
</dbReference>
<protein>
    <recommendedName>
        <fullName evidence="1">F-box domain-containing protein</fullName>
    </recommendedName>
</protein>
<dbReference type="Proteomes" id="UP000567179">
    <property type="component" value="Unassembled WGS sequence"/>
</dbReference>
<feature type="domain" description="F-box" evidence="1">
    <location>
        <begin position="41"/>
        <end position="94"/>
    </location>
</feature>
<sequence>MPKHSPLDIKYECLLLKKEEARLAAALSTVRSQLNDLLPIFSLPPEILEEIFEICVSWLYSCQKPKHRLAWTQVCSSWRRISLNSSRLWRRIDLCDARFAHEFLVRSKQAPLSIVTSSPLKMTTDDLARHAGRLKSIDLFLFPDDLAHLFESIGPNLSTLDSLSLKIPPVSSPLSLTLSFPNIRRLILDCVAIKWQSCANLTHLSLRGLTSEFCPSIAELHGLLERSPYLEYLRLESLLPLAGEAVTRRPISLVHLREMIVSGQPSVVGSLLQGLYLSPQTRLSLFAPLSDGLHTMLPDGLPFLNAIDVDTLRLSRHSAHFLRYRAEAWSEDATKILFSISSSRPLANGVCNSLARLPQLNLARMTKLELNTGVITDLPQKALDSLFADLCDVEELCVAFNDLGDLLRVLQTLQPATAQVYLPRLRRLSFSRPADLWWQFSENWLPSIIECLQTRLRFQPPVTGPHIEWLQFYRCGGMSETCLKVLENLVDRVESFDAIPLRVRN</sequence>
<evidence type="ECO:0000313" key="3">
    <source>
        <dbReference type="Proteomes" id="UP000567179"/>
    </source>
</evidence>
<dbReference type="SUPFAM" id="SSF52047">
    <property type="entry name" value="RNI-like"/>
    <property type="match status" value="1"/>
</dbReference>